<dbReference type="PANTHER" id="PTHR11985:SF15">
    <property type="entry name" value="GLYCEROL-3-PHOSPHATE DEHYDROGENASE, MITOCHONDRIAL"/>
    <property type="match status" value="1"/>
</dbReference>
<evidence type="ECO:0000313" key="17">
    <source>
        <dbReference type="Proteomes" id="UP000597762"/>
    </source>
</evidence>
<evidence type="ECO:0000256" key="13">
    <source>
        <dbReference type="ARBA" id="ARBA00023128"/>
    </source>
</evidence>
<comment type="pathway">
    <text evidence="3">Polyol metabolism; glycerol degradation.</text>
</comment>
<keyword evidence="11" id="KW-0809">Transit peptide</keyword>
<sequence length="854" mass="97731">MLTRIQTERSLIQNENHSKLLPNFLLLSSLLNFQMYYPLGSGVALDSVSRGLKTALVEKYDFASGTSSRSTKLIHGGVRYLQKAVFNLDYEQYKMVKEALLERANLIQIAPHIAYPFPIMLPLYRWWQVPYYWVGIKMYDLVAGKQKLRSSYFLSKSKALELFPMLKKHELVGALVYYDGQHEDARMNIVLAMTAIRMGGSLANHVEVKELLKTTDSDGKEQVCGAKVRDLMTGEEWSIKAKCVINATGPYTDSIRLMSNADNPKICKPSSGVHIVLPDYYSPSNMGLLDPATSDGRVIFFLPWQKVTLAGTTDNACEVTDYPQPTEKEVQFILKEIRNYLSPDVRVRRGDVLSAWSGIRPLVSDPTKKDTQSLARNHIIEVSKENLITIAGGKWTTYRHMAEETVDKAIEVCNLQPKNKACCTKGLLLDGAHEWSPTLFIRLVQDFGLENEVAQHLASTYGDRAFKVAKMASMTGKRWPIVGRRLHEEYPYIEAEVRYAIREYACSAVDILARRTRLSFCNATAAEEALPRIVDIMAEELKWTKEQKKANIDHCKQFLRREMGLDLRSASTNVPINFTKEEINEHVVKFKSLDCDNKGFITINDLRKHFKKTNQDVSEDHLHQILQEVDLNRNAQVDIGEFLQLMSALKTGAISNNRLAYAVRDSSSSIPVERSGVVVGPFNRNKIPFFLFLLSPSLSLSFPSLFSFCPLLFLLFPFVFPFFLFFLFFYFPFPFSFSFPFSFFISFLFFHFLSLFSFPFSFFISFLFFHFLSLFSFPFSFFISFLFFHFLSLFPSLSFCSLSLFFCSLSFFLLFLSSASFSPFLFSFFLSFFLSSLPPSDMLTAVYIRLDYSC</sequence>
<keyword evidence="6" id="KW-0285">Flavoprotein</keyword>
<dbReference type="Gene3D" id="3.50.50.60">
    <property type="entry name" value="FAD/NAD(P)-binding domain"/>
    <property type="match status" value="1"/>
</dbReference>
<evidence type="ECO:0000256" key="7">
    <source>
        <dbReference type="ARBA" id="ARBA00022723"/>
    </source>
</evidence>
<evidence type="ECO:0000256" key="14">
    <source>
        <dbReference type="SAM" id="Phobius"/>
    </source>
</evidence>
<evidence type="ECO:0000313" key="16">
    <source>
        <dbReference type="EMBL" id="CAE1321557.1"/>
    </source>
</evidence>
<feature type="domain" description="EF-hand" evidence="15">
    <location>
        <begin position="617"/>
        <end position="652"/>
    </location>
</feature>
<evidence type="ECO:0000256" key="6">
    <source>
        <dbReference type="ARBA" id="ARBA00022630"/>
    </source>
</evidence>
<feature type="transmembrane region" description="Helical" evidence="14">
    <location>
        <begin position="687"/>
        <end position="706"/>
    </location>
</feature>
<protein>
    <recommendedName>
        <fullName evidence="5">glycerol-3-phosphate dehydrogenase</fullName>
        <ecNumber evidence="5">1.1.5.3</ecNumber>
    </recommendedName>
</protein>
<keyword evidence="17" id="KW-1185">Reference proteome</keyword>
<dbReference type="Pfam" id="PF16901">
    <property type="entry name" value="DAO_C"/>
    <property type="match status" value="1"/>
</dbReference>
<dbReference type="Gene3D" id="1.10.238.10">
    <property type="entry name" value="EF-hand"/>
    <property type="match status" value="1"/>
</dbReference>
<reference evidence="16" key="1">
    <citation type="submission" date="2021-01" db="EMBL/GenBank/DDBJ databases">
        <authorList>
            <person name="Li R."/>
            <person name="Bekaert M."/>
        </authorList>
    </citation>
    <scope>NUCLEOTIDE SEQUENCE</scope>
    <source>
        <strain evidence="16">Farmed</strain>
    </source>
</reference>
<dbReference type="InterPro" id="IPR011992">
    <property type="entry name" value="EF-hand-dom_pair"/>
</dbReference>
<evidence type="ECO:0000256" key="11">
    <source>
        <dbReference type="ARBA" id="ARBA00022946"/>
    </source>
</evidence>
<dbReference type="EMBL" id="CAHIKZ030005246">
    <property type="protein sequence ID" value="CAE1321557.1"/>
    <property type="molecule type" value="Genomic_DNA"/>
</dbReference>
<comment type="subcellular location">
    <subcellularLocation>
        <location evidence="2">Mitochondrion</location>
    </subcellularLocation>
</comment>
<dbReference type="EC" id="1.1.5.3" evidence="5"/>
<evidence type="ECO:0000259" key="15">
    <source>
        <dbReference type="PROSITE" id="PS50222"/>
    </source>
</evidence>
<evidence type="ECO:0000256" key="10">
    <source>
        <dbReference type="ARBA" id="ARBA00022837"/>
    </source>
</evidence>
<dbReference type="PANTHER" id="PTHR11985">
    <property type="entry name" value="GLYCEROL-3-PHOSPHATE DEHYDROGENASE"/>
    <property type="match status" value="1"/>
</dbReference>
<accession>A0A812EDN5</accession>
<dbReference type="Gene3D" id="1.10.8.870">
    <property type="entry name" value="Alpha-glycerophosphate oxidase, cap domain"/>
    <property type="match status" value="1"/>
</dbReference>
<dbReference type="PRINTS" id="PR01001">
    <property type="entry name" value="FADG3PDH"/>
</dbReference>
<gene>
    <name evidence="16" type="ORF">SPHA_71630</name>
</gene>
<comment type="similarity">
    <text evidence="4">Belongs to the FAD-dependent glycerol-3-phosphate dehydrogenase family.</text>
</comment>
<dbReference type="OrthoDB" id="264015at2759"/>
<evidence type="ECO:0000256" key="5">
    <source>
        <dbReference type="ARBA" id="ARBA00013029"/>
    </source>
</evidence>
<dbReference type="FunFam" id="3.30.9.10:FF:000001">
    <property type="entry name" value="Glycerol-3-phosphate dehydrogenase"/>
    <property type="match status" value="1"/>
</dbReference>
<dbReference type="Proteomes" id="UP000597762">
    <property type="component" value="Unassembled WGS sequence"/>
</dbReference>
<keyword evidence="12 16" id="KW-0560">Oxidoreductase</keyword>
<keyword evidence="14" id="KW-0812">Transmembrane</keyword>
<evidence type="ECO:0000256" key="4">
    <source>
        <dbReference type="ARBA" id="ARBA00007330"/>
    </source>
</evidence>
<evidence type="ECO:0000256" key="12">
    <source>
        <dbReference type="ARBA" id="ARBA00023002"/>
    </source>
</evidence>
<dbReference type="SUPFAM" id="SSF51905">
    <property type="entry name" value="FAD/NAD(P)-binding domain"/>
    <property type="match status" value="1"/>
</dbReference>
<keyword evidence="9" id="KW-0274">FAD</keyword>
<dbReference type="GO" id="GO:0006072">
    <property type="term" value="P:glycerol-3-phosphate metabolic process"/>
    <property type="evidence" value="ECO:0007669"/>
    <property type="project" value="InterPro"/>
</dbReference>
<dbReference type="FunFam" id="1.10.8.870:FF:000001">
    <property type="entry name" value="Glycerol-3-phosphate dehydrogenase"/>
    <property type="match status" value="1"/>
</dbReference>
<comment type="caution">
    <text evidence="16">The sequence shown here is derived from an EMBL/GenBank/DDBJ whole genome shotgun (WGS) entry which is preliminary data.</text>
</comment>
<dbReference type="InterPro" id="IPR036188">
    <property type="entry name" value="FAD/NAD-bd_sf"/>
</dbReference>
<dbReference type="GO" id="GO:0005739">
    <property type="term" value="C:mitochondrion"/>
    <property type="evidence" value="ECO:0007669"/>
    <property type="project" value="UniProtKB-SubCell"/>
</dbReference>
<keyword evidence="14" id="KW-0472">Membrane</keyword>
<dbReference type="PROSITE" id="PS00978">
    <property type="entry name" value="FAD_G3PDH_2"/>
    <property type="match status" value="1"/>
</dbReference>
<dbReference type="Pfam" id="PF01266">
    <property type="entry name" value="DAO"/>
    <property type="match status" value="1"/>
</dbReference>
<keyword evidence="7" id="KW-0479">Metal-binding</keyword>
<keyword evidence="8" id="KW-0677">Repeat</keyword>
<evidence type="ECO:0000256" key="2">
    <source>
        <dbReference type="ARBA" id="ARBA00004173"/>
    </source>
</evidence>
<name>A0A812EDN5_ACAPH</name>
<dbReference type="CDD" id="cd00051">
    <property type="entry name" value="EFh"/>
    <property type="match status" value="1"/>
</dbReference>
<dbReference type="AlphaFoldDB" id="A0A812EDN5"/>
<evidence type="ECO:0000256" key="1">
    <source>
        <dbReference type="ARBA" id="ARBA00001974"/>
    </source>
</evidence>
<dbReference type="Pfam" id="PF13499">
    <property type="entry name" value="EF-hand_7"/>
    <property type="match status" value="1"/>
</dbReference>
<feature type="transmembrane region" description="Helical" evidence="14">
    <location>
        <begin position="781"/>
        <end position="806"/>
    </location>
</feature>
<dbReference type="InterPro" id="IPR038299">
    <property type="entry name" value="DAO_C_sf"/>
</dbReference>
<dbReference type="InterPro" id="IPR002048">
    <property type="entry name" value="EF_hand_dom"/>
</dbReference>
<evidence type="ECO:0000256" key="8">
    <source>
        <dbReference type="ARBA" id="ARBA00022737"/>
    </source>
</evidence>
<evidence type="ECO:0000256" key="9">
    <source>
        <dbReference type="ARBA" id="ARBA00022827"/>
    </source>
</evidence>
<keyword evidence="10" id="KW-0106">Calcium</keyword>
<evidence type="ECO:0000256" key="3">
    <source>
        <dbReference type="ARBA" id="ARBA00004745"/>
    </source>
</evidence>
<dbReference type="SUPFAM" id="SSF54373">
    <property type="entry name" value="FAD-linked reductases, C-terminal domain"/>
    <property type="match status" value="1"/>
</dbReference>
<dbReference type="GO" id="GO:0004368">
    <property type="term" value="F:glycerol-3-phosphate dehydrogenase (quinone) activity"/>
    <property type="evidence" value="ECO:0007669"/>
    <property type="project" value="UniProtKB-EC"/>
</dbReference>
<dbReference type="SMART" id="SM00054">
    <property type="entry name" value="EFh"/>
    <property type="match status" value="3"/>
</dbReference>
<proteinExistence type="inferred from homology"/>
<comment type="cofactor">
    <cofactor evidence="1">
        <name>FAD</name>
        <dbReference type="ChEBI" id="CHEBI:57692"/>
    </cofactor>
</comment>
<feature type="transmembrane region" description="Helical" evidence="14">
    <location>
        <begin position="743"/>
        <end position="769"/>
    </location>
</feature>
<organism evidence="16 17">
    <name type="scientific">Acanthosepion pharaonis</name>
    <name type="common">Pharaoh cuttlefish</name>
    <name type="synonym">Sepia pharaonis</name>
    <dbReference type="NCBI Taxonomy" id="158019"/>
    <lineage>
        <taxon>Eukaryota</taxon>
        <taxon>Metazoa</taxon>
        <taxon>Spiralia</taxon>
        <taxon>Lophotrochozoa</taxon>
        <taxon>Mollusca</taxon>
        <taxon>Cephalopoda</taxon>
        <taxon>Coleoidea</taxon>
        <taxon>Decapodiformes</taxon>
        <taxon>Sepiida</taxon>
        <taxon>Sepiina</taxon>
        <taxon>Sepiidae</taxon>
        <taxon>Acanthosepion</taxon>
    </lineage>
</organism>
<dbReference type="SUPFAM" id="SSF47473">
    <property type="entry name" value="EF-hand"/>
    <property type="match status" value="1"/>
</dbReference>
<dbReference type="PROSITE" id="PS50222">
    <property type="entry name" value="EF_HAND_2"/>
    <property type="match status" value="2"/>
</dbReference>
<dbReference type="InterPro" id="IPR006076">
    <property type="entry name" value="FAD-dep_OxRdtase"/>
</dbReference>
<dbReference type="InterPro" id="IPR031656">
    <property type="entry name" value="DAO_C"/>
</dbReference>
<feature type="transmembrane region" description="Helical" evidence="14">
    <location>
        <begin position="711"/>
        <end position="731"/>
    </location>
</feature>
<feature type="domain" description="EF-hand" evidence="15">
    <location>
        <begin position="581"/>
        <end position="616"/>
    </location>
</feature>
<dbReference type="GO" id="GO:0005509">
    <property type="term" value="F:calcium ion binding"/>
    <property type="evidence" value="ECO:0007669"/>
    <property type="project" value="InterPro"/>
</dbReference>
<dbReference type="InterPro" id="IPR000447">
    <property type="entry name" value="G3P_DH_FAD-dep"/>
</dbReference>
<keyword evidence="14" id="KW-1133">Transmembrane helix</keyword>
<keyword evidence="13" id="KW-0496">Mitochondrion</keyword>
<dbReference type="Gene3D" id="3.30.9.10">
    <property type="entry name" value="D-Amino Acid Oxidase, subunit A, domain 2"/>
    <property type="match status" value="1"/>
</dbReference>
<feature type="transmembrane region" description="Helical" evidence="14">
    <location>
        <begin position="812"/>
        <end position="834"/>
    </location>
</feature>